<accession>A0A4U3MIK3</accession>
<sequence length="364" mass="37299">MAIDPFVPWGSVTPEAAGPRLAVKDVVDVEGLPTGAGHPDLLKQPAERDAEAVARLRSMSVFVGKTHTDELAWSLGGTNQHYGVPENPAAPGHVCGGSSSGSAAAVAGGRADLGLGTDTAGSVRVPASFCGLYGYRPTHSRAPRAGIVPLAPSYDVPGLLTRELPLLEWAADALLDPGPQPGGPERVWVPADLWSELSPRVGAALAPALRDLGLPVDRTPLGLDVTDAFAVTQAAEAWACHGAWVTAGRPAFGPGVAARFERAERLTAEEVSLARKTVDEARERLLDLLDGAVMALPSAPGTAPALGRPARMRAATLRLTCLAPIAGAPVLALPVTRVDGLPLGLSLMAAPGGDENLFALASGA</sequence>
<evidence type="ECO:0000313" key="3">
    <source>
        <dbReference type="Proteomes" id="UP000308705"/>
    </source>
</evidence>
<dbReference type="OrthoDB" id="182039at2"/>
<reference evidence="2 3" key="1">
    <citation type="submission" date="2019-04" db="EMBL/GenBank/DDBJ databases">
        <title>Herbidospora sp. NEAU-GS14.nov., a novel actinomycete isolated from soil.</title>
        <authorList>
            <person name="Han L."/>
        </authorList>
    </citation>
    <scope>NUCLEOTIDE SEQUENCE [LARGE SCALE GENOMIC DNA]</scope>
    <source>
        <strain evidence="2 3">NEAU-GS14</strain>
    </source>
</reference>
<dbReference type="Gene3D" id="3.90.1300.10">
    <property type="entry name" value="Amidase signature (AS) domain"/>
    <property type="match status" value="1"/>
</dbReference>
<name>A0A4U3MIK3_9ACTN</name>
<evidence type="ECO:0000313" key="2">
    <source>
        <dbReference type="EMBL" id="TKK89318.1"/>
    </source>
</evidence>
<dbReference type="InterPro" id="IPR023631">
    <property type="entry name" value="Amidase_dom"/>
</dbReference>
<feature type="domain" description="Amidase" evidence="1">
    <location>
        <begin position="21"/>
        <end position="164"/>
    </location>
</feature>
<dbReference type="PROSITE" id="PS00571">
    <property type="entry name" value="AMIDASES"/>
    <property type="match status" value="1"/>
</dbReference>
<keyword evidence="3" id="KW-1185">Reference proteome</keyword>
<proteinExistence type="predicted"/>
<protein>
    <submittedName>
        <fullName evidence="2">Amidase</fullName>
    </submittedName>
</protein>
<dbReference type="PANTHER" id="PTHR46310">
    <property type="entry name" value="AMIDASE 1"/>
    <property type="match status" value="1"/>
</dbReference>
<dbReference type="SUPFAM" id="SSF75304">
    <property type="entry name" value="Amidase signature (AS) enzymes"/>
    <property type="match status" value="1"/>
</dbReference>
<evidence type="ECO:0000259" key="1">
    <source>
        <dbReference type="Pfam" id="PF01425"/>
    </source>
</evidence>
<comment type="caution">
    <text evidence="2">The sequence shown here is derived from an EMBL/GenBank/DDBJ whole genome shotgun (WGS) entry which is preliminary data.</text>
</comment>
<dbReference type="RefSeq" id="WP_137246824.1">
    <property type="nucleotide sequence ID" value="NZ_SZQA01000007.1"/>
</dbReference>
<dbReference type="InterPro" id="IPR020556">
    <property type="entry name" value="Amidase_CS"/>
</dbReference>
<dbReference type="Pfam" id="PF01425">
    <property type="entry name" value="Amidase"/>
    <property type="match status" value="1"/>
</dbReference>
<organism evidence="2 3">
    <name type="scientific">Herbidospora galbida</name>
    <dbReference type="NCBI Taxonomy" id="2575442"/>
    <lineage>
        <taxon>Bacteria</taxon>
        <taxon>Bacillati</taxon>
        <taxon>Actinomycetota</taxon>
        <taxon>Actinomycetes</taxon>
        <taxon>Streptosporangiales</taxon>
        <taxon>Streptosporangiaceae</taxon>
        <taxon>Herbidospora</taxon>
    </lineage>
</organism>
<dbReference type="PANTHER" id="PTHR46310:SF7">
    <property type="entry name" value="AMIDASE 1"/>
    <property type="match status" value="1"/>
</dbReference>
<dbReference type="EMBL" id="SZQA01000007">
    <property type="protein sequence ID" value="TKK89318.1"/>
    <property type="molecule type" value="Genomic_DNA"/>
</dbReference>
<gene>
    <name evidence="2" type="ORF">FDA94_10320</name>
</gene>
<dbReference type="InterPro" id="IPR036928">
    <property type="entry name" value="AS_sf"/>
</dbReference>
<dbReference type="Proteomes" id="UP000308705">
    <property type="component" value="Unassembled WGS sequence"/>
</dbReference>
<dbReference type="AlphaFoldDB" id="A0A4U3MIK3"/>